<feature type="region of interest" description="Disordered" evidence="1">
    <location>
        <begin position="1"/>
        <end position="27"/>
    </location>
</feature>
<evidence type="ECO:0000313" key="2">
    <source>
        <dbReference type="EMBL" id="GFS35780.1"/>
    </source>
</evidence>
<keyword evidence="3" id="KW-1185">Reference proteome</keyword>
<accession>A0A8X6M852</accession>
<reference evidence="2" key="1">
    <citation type="submission" date="2020-08" db="EMBL/GenBank/DDBJ databases">
        <title>Multicomponent nature underlies the extraordinary mechanical properties of spider dragline silk.</title>
        <authorList>
            <person name="Kono N."/>
            <person name="Nakamura H."/>
            <person name="Mori M."/>
            <person name="Yoshida Y."/>
            <person name="Ohtoshi R."/>
            <person name="Malay A.D."/>
            <person name="Moran D.A.P."/>
            <person name="Tomita M."/>
            <person name="Numata K."/>
            <person name="Arakawa K."/>
        </authorList>
    </citation>
    <scope>NUCLEOTIDE SEQUENCE</scope>
</reference>
<organism evidence="2 3">
    <name type="scientific">Trichonephila inaurata madagascariensis</name>
    <dbReference type="NCBI Taxonomy" id="2747483"/>
    <lineage>
        <taxon>Eukaryota</taxon>
        <taxon>Metazoa</taxon>
        <taxon>Ecdysozoa</taxon>
        <taxon>Arthropoda</taxon>
        <taxon>Chelicerata</taxon>
        <taxon>Arachnida</taxon>
        <taxon>Araneae</taxon>
        <taxon>Araneomorphae</taxon>
        <taxon>Entelegynae</taxon>
        <taxon>Araneoidea</taxon>
        <taxon>Nephilidae</taxon>
        <taxon>Trichonephila</taxon>
        <taxon>Trichonephila inaurata</taxon>
    </lineage>
</organism>
<dbReference type="AlphaFoldDB" id="A0A8X6M852"/>
<comment type="caution">
    <text evidence="2">The sequence shown here is derived from an EMBL/GenBank/DDBJ whole genome shotgun (WGS) entry which is preliminary data.</text>
</comment>
<dbReference type="EMBL" id="BMAV01024747">
    <property type="protein sequence ID" value="GFS35780.1"/>
    <property type="molecule type" value="Genomic_DNA"/>
</dbReference>
<proteinExistence type="predicted"/>
<protein>
    <submittedName>
        <fullName evidence="2">Uncharacterized protein</fullName>
    </submittedName>
</protein>
<sequence>MAPPPEQTSKNQKKPLSGKTDSPRPREKEFWILDAVIELKKFLPTTLSSEPGKNSEGSRGERLDVFYRHLINN</sequence>
<name>A0A8X6M852_9ARAC</name>
<gene>
    <name evidence="2" type="ORF">TNIN_10441</name>
</gene>
<evidence type="ECO:0000313" key="3">
    <source>
        <dbReference type="Proteomes" id="UP000886998"/>
    </source>
</evidence>
<dbReference type="Proteomes" id="UP000886998">
    <property type="component" value="Unassembled WGS sequence"/>
</dbReference>
<evidence type="ECO:0000256" key="1">
    <source>
        <dbReference type="SAM" id="MobiDB-lite"/>
    </source>
</evidence>